<evidence type="ECO:0000313" key="27">
    <source>
        <dbReference type="Proteomes" id="UP001497644"/>
    </source>
</evidence>
<organism evidence="26 27">
    <name type="scientific">Lasius platythorax</name>
    <dbReference type="NCBI Taxonomy" id="488582"/>
    <lineage>
        <taxon>Eukaryota</taxon>
        <taxon>Metazoa</taxon>
        <taxon>Ecdysozoa</taxon>
        <taxon>Arthropoda</taxon>
        <taxon>Hexapoda</taxon>
        <taxon>Insecta</taxon>
        <taxon>Pterygota</taxon>
        <taxon>Neoptera</taxon>
        <taxon>Endopterygota</taxon>
        <taxon>Hymenoptera</taxon>
        <taxon>Apocrita</taxon>
        <taxon>Aculeata</taxon>
        <taxon>Formicoidea</taxon>
        <taxon>Formicidae</taxon>
        <taxon>Formicinae</taxon>
        <taxon>Lasius</taxon>
        <taxon>Lasius</taxon>
    </lineage>
</organism>
<name>A0AAV2NQ15_9HYME</name>
<keyword evidence="12" id="KW-0325">Glycoprotein</keyword>
<feature type="region of interest" description="Disordered" evidence="21">
    <location>
        <begin position="32"/>
        <end position="151"/>
    </location>
</feature>
<evidence type="ECO:0000256" key="5">
    <source>
        <dbReference type="ARBA" id="ARBA00009644"/>
    </source>
</evidence>
<evidence type="ECO:0000256" key="13">
    <source>
        <dbReference type="ARBA" id="ARBA00023273"/>
    </source>
</evidence>
<dbReference type="PRINTS" id="PR00336">
    <property type="entry name" value="LYSASSOCTDMP"/>
</dbReference>
<dbReference type="Proteomes" id="UP001497644">
    <property type="component" value="Chromosome 3"/>
</dbReference>
<evidence type="ECO:0000256" key="18">
    <source>
        <dbReference type="ARBA" id="ARBA00074379"/>
    </source>
</evidence>
<dbReference type="GO" id="GO:0005765">
    <property type="term" value="C:lysosomal membrane"/>
    <property type="evidence" value="ECO:0007669"/>
    <property type="project" value="TreeGrafter"/>
</dbReference>
<evidence type="ECO:0000256" key="22">
    <source>
        <dbReference type="SAM" id="Phobius"/>
    </source>
</evidence>
<evidence type="ECO:0000256" key="17">
    <source>
        <dbReference type="ARBA" id="ARBA00060492"/>
    </source>
</evidence>
<dbReference type="GO" id="GO:0031902">
    <property type="term" value="C:late endosome membrane"/>
    <property type="evidence" value="ECO:0007669"/>
    <property type="project" value="TreeGrafter"/>
</dbReference>
<dbReference type="GO" id="GO:0072594">
    <property type="term" value="P:establishment of protein localization to organelle"/>
    <property type="evidence" value="ECO:0007669"/>
    <property type="project" value="TreeGrafter"/>
</dbReference>
<feature type="domain" description="Lysosome-associated membrane glycoprotein 2-like transmembrane" evidence="25">
    <location>
        <begin position="328"/>
        <end position="356"/>
    </location>
</feature>
<feature type="signal peptide" evidence="23">
    <location>
        <begin position="1"/>
        <end position="17"/>
    </location>
</feature>
<feature type="domain" description="Lysosome-associated membrane glycoprotein 2-like luminal" evidence="24">
    <location>
        <begin position="146"/>
        <end position="307"/>
    </location>
</feature>
<evidence type="ECO:0000256" key="4">
    <source>
        <dbReference type="ARBA" id="ARBA00004279"/>
    </source>
</evidence>
<evidence type="ECO:0000256" key="8">
    <source>
        <dbReference type="ARBA" id="ARBA00022753"/>
    </source>
</evidence>
<evidence type="ECO:0000256" key="12">
    <source>
        <dbReference type="ARBA" id="ARBA00023180"/>
    </source>
</evidence>
<keyword evidence="27" id="KW-1185">Reference proteome</keyword>
<evidence type="ECO:0000259" key="24">
    <source>
        <dbReference type="Pfam" id="PF01299"/>
    </source>
</evidence>
<evidence type="ECO:0000256" key="16">
    <source>
        <dbReference type="ARBA" id="ARBA00053950"/>
    </source>
</evidence>
<dbReference type="Pfam" id="PF21222">
    <property type="entry name" value="Lamp2_2nd"/>
    <property type="match status" value="1"/>
</dbReference>
<feature type="chain" id="PRO_5043595522" description="Lysosome-associated membrane glycoprotein 5" evidence="23">
    <location>
        <begin position="18"/>
        <end position="362"/>
    </location>
</feature>
<dbReference type="PANTHER" id="PTHR11506">
    <property type="entry name" value="LYSOSOME-ASSOCIATED MEMBRANE GLYCOPROTEIN"/>
    <property type="match status" value="1"/>
</dbReference>
<evidence type="ECO:0000256" key="21">
    <source>
        <dbReference type="SAM" id="MobiDB-lite"/>
    </source>
</evidence>
<dbReference type="GO" id="GO:0005886">
    <property type="term" value="C:plasma membrane"/>
    <property type="evidence" value="ECO:0007669"/>
    <property type="project" value="UniProtKB-SubCell"/>
</dbReference>
<dbReference type="InterPro" id="IPR048524">
    <property type="entry name" value="Lamp2-like_TM"/>
</dbReference>
<dbReference type="EMBL" id="OZ034826">
    <property type="protein sequence ID" value="CAL1681621.1"/>
    <property type="molecule type" value="Genomic_DNA"/>
</dbReference>
<evidence type="ECO:0000256" key="6">
    <source>
        <dbReference type="ARBA" id="ARBA00022692"/>
    </source>
</evidence>
<evidence type="ECO:0000256" key="2">
    <source>
        <dbReference type="ARBA" id="ARBA00004158"/>
    </source>
</evidence>
<keyword evidence="11 20" id="KW-0472">Membrane</keyword>
<comment type="function">
    <text evidence="16">Plays a role in short-term synaptic plasticity in a subset of GABAergic neurons in the brain.</text>
</comment>
<evidence type="ECO:0000256" key="15">
    <source>
        <dbReference type="ARBA" id="ARBA00029428"/>
    </source>
</evidence>
<gene>
    <name evidence="26" type="ORF">LPLAT_LOCUS7601</name>
</gene>
<evidence type="ECO:0000256" key="23">
    <source>
        <dbReference type="SAM" id="SignalP"/>
    </source>
</evidence>
<evidence type="ECO:0000256" key="11">
    <source>
        <dbReference type="ARBA" id="ARBA00023136"/>
    </source>
</evidence>
<keyword evidence="9 22" id="KW-1133">Transmembrane helix</keyword>
<keyword evidence="6 20" id="KW-0812">Transmembrane</keyword>
<feature type="compositionally biased region" description="Low complexity" evidence="21">
    <location>
        <begin position="84"/>
        <end position="138"/>
    </location>
</feature>
<evidence type="ECO:0000259" key="25">
    <source>
        <dbReference type="Pfam" id="PF21222"/>
    </source>
</evidence>
<comment type="caution">
    <text evidence="20">Lacks conserved residue(s) required for the propagation of feature annotation.</text>
</comment>
<keyword evidence="14" id="KW-0968">Cytoplasmic vesicle</keyword>
<dbReference type="InterPro" id="IPR002000">
    <property type="entry name" value="Lysosome-assoc_membr_glycop"/>
</dbReference>
<comment type="subcellular location">
    <subcellularLocation>
        <location evidence="4">Cell projection</location>
        <location evidence="4">Dendrite</location>
    </subcellularLocation>
    <subcellularLocation>
        <location evidence="17">Cell projection</location>
        <location evidence="17">Growth cone membrane</location>
        <topology evidence="17">Single-pass type I membrane protein</topology>
    </subcellularLocation>
    <subcellularLocation>
        <location evidence="15">Cytoplasmic vesicle</location>
        <location evidence="15">Secretory vesicle</location>
        <location evidence="15">Synaptic vesicle membrane</location>
        <topology evidence="15">Single-pass type I membrane protein</topology>
    </subcellularLocation>
    <subcellularLocation>
        <location evidence="2">Early endosome membrane</location>
        <topology evidence="2">Single-pass type I membrane protein</topology>
    </subcellularLocation>
    <subcellularLocation>
        <location evidence="1">Endoplasmic reticulum-Golgi intermediate compartment membrane</location>
        <topology evidence="1">Single-pass type I membrane protein</topology>
    </subcellularLocation>
    <subcellularLocation>
        <location evidence="20">Membrane</location>
        <topology evidence="20">Single-pass type I membrane protein</topology>
    </subcellularLocation>
    <subcellularLocation>
        <location evidence="3">Recycling endosome</location>
    </subcellularLocation>
</comment>
<evidence type="ECO:0000256" key="19">
    <source>
        <dbReference type="ARBA" id="ARBA00076257"/>
    </source>
</evidence>
<evidence type="ECO:0000256" key="20">
    <source>
        <dbReference type="PROSITE-ProRule" id="PRU00740"/>
    </source>
</evidence>
<protein>
    <recommendedName>
        <fullName evidence="18">Lysosome-associated membrane glycoprotein 5</fullName>
    </recommendedName>
    <alternativeName>
        <fullName evidence="19">Lysosome-associated membrane protein 5</fullName>
    </alternativeName>
</protein>
<reference evidence="26" key="1">
    <citation type="submission" date="2024-04" db="EMBL/GenBank/DDBJ databases">
        <authorList>
            <consortium name="Molecular Ecology Group"/>
        </authorList>
    </citation>
    <scope>NUCLEOTIDE SEQUENCE</scope>
</reference>
<evidence type="ECO:0000256" key="10">
    <source>
        <dbReference type="ARBA" id="ARBA00023018"/>
    </source>
</evidence>
<evidence type="ECO:0000256" key="7">
    <source>
        <dbReference type="ARBA" id="ARBA00022729"/>
    </source>
</evidence>
<keyword evidence="7 23" id="KW-0732">Signal</keyword>
<dbReference type="PROSITE" id="PS51407">
    <property type="entry name" value="LAMP_3"/>
    <property type="match status" value="1"/>
</dbReference>
<keyword evidence="8" id="KW-0967">Endosome</keyword>
<evidence type="ECO:0000313" key="26">
    <source>
        <dbReference type="EMBL" id="CAL1681621.1"/>
    </source>
</evidence>
<evidence type="ECO:0000256" key="14">
    <source>
        <dbReference type="ARBA" id="ARBA00023329"/>
    </source>
</evidence>
<dbReference type="InterPro" id="IPR048528">
    <property type="entry name" value="Lamp2-like_luminal"/>
</dbReference>
<keyword evidence="13" id="KW-0966">Cell projection</keyword>
<comment type="similarity">
    <text evidence="5 20">Belongs to the LAMP family.</text>
</comment>
<feature type="compositionally biased region" description="Polar residues" evidence="21">
    <location>
        <begin position="67"/>
        <end position="83"/>
    </location>
</feature>
<dbReference type="Gene3D" id="2.40.160.110">
    <property type="match status" value="1"/>
</dbReference>
<proteinExistence type="inferred from homology"/>
<evidence type="ECO:0000256" key="9">
    <source>
        <dbReference type="ARBA" id="ARBA00022989"/>
    </source>
</evidence>
<evidence type="ECO:0000256" key="1">
    <source>
        <dbReference type="ARBA" id="ARBA00004151"/>
    </source>
</evidence>
<accession>A0AAV2NQ15</accession>
<feature type="transmembrane region" description="Helical" evidence="22">
    <location>
        <begin position="327"/>
        <end position="349"/>
    </location>
</feature>
<dbReference type="PANTHER" id="PTHR11506:SF35">
    <property type="entry name" value="LYSOSOME-ASSOCIATED MEMBRANE GLYCOPROTEIN 5"/>
    <property type="match status" value="1"/>
</dbReference>
<dbReference type="Pfam" id="PF01299">
    <property type="entry name" value="Lamp2-like_luminal"/>
    <property type="match status" value="1"/>
</dbReference>
<keyword evidence="10" id="KW-0770">Synapse</keyword>
<dbReference type="AlphaFoldDB" id="A0AAV2NQ15"/>
<sequence length="362" mass="38952">MLKPLLLLCWAAAIVSAGDSKNVIINNTDVPINSTDDDVTTNPQLPLESAKPVAPTDKDAHVPSVLPESNTDSNLTIASTTTVPTTKQAAPTIPTTIATSKPITTPTSESTKSSTTKPTTTSTPKPTTPVPSTTTTPVPTTPLPPPSTGKWQVRENNTLCIIVQMAAQFDVSYANDNKTIHKAVDIPNNSNVTGKCGKSEQNLTLSWGLQNNSTLTAPNNFTLHFVKNETDKHYSLHHLEISFVAEKSPTDKSNKTVTLIHVAPQFNTGLSNSYRCLKEQSLNLTLEGRNETVGQLKVSNLQFQAFRNDNTTVFGLAKDCSFDTPDIVPITVGCALAALVVVVLIAYLVGRRRSQSRGYLSM</sequence>
<evidence type="ECO:0000256" key="3">
    <source>
        <dbReference type="ARBA" id="ARBA00004172"/>
    </source>
</evidence>
<feature type="compositionally biased region" description="Polar residues" evidence="21">
    <location>
        <begin position="32"/>
        <end position="44"/>
    </location>
</feature>